<sequence length="150" mass="17288">MMHLSRFVSFWLCGLMSLFCATRSQAQMLTQTTTELSHGYRVQESQQVNVAGRWHSDLRFKFLYFEKRYLCQCTEFSISPSGKYAVYQINGSNAIVSFNRDKATATKHDKLPSGKLLQVTWGKQERQIEMQFRSAESGSGDVIKKRLTLK</sequence>
<keyword evidence="1" id="KW-0732">Signal</keyword>
<feature type="signal peptide" evidence="1">
    <location>
        <begin position="1"/>
        <end position="26"/>
    </location>
</feature>
<accession>A0ABR6WZV3</accession>
<dbReference type="EMBL" id="JACOFW010000002">
    <property type="protein sequence ID" value="MBC3806223.1"/>
    <property type="molecule type" value="Genomic_DNA"/>
</dbReference>
<name>A0ABR6WZV3_9BURK</name>
<organism evidence="2 3">
    <name type="scientific">Undibacterium seohonense</name>
    <dbReference type="NCBI Taxonomy" id="1344950"/>
    <lineage>
        <taxon>Bacteria</taxon>
        <taxon>Pseudomonadati</taxon>
        <taxon>Pseudomonadota</taxon>
        <taxon>Betaproteobacteria</taxon>
        <taxon>Burkholderiales</taxon>
        <taxon>Oxalobacteraceae</taxon>
        <taxon>Undibacterium</taxon>
    </lineage>
</organism>
<evidence type="ECO:0008006" key="4">
    <source>
        <dbReference type="Google" id="ProtNLM"/>
    </source>
</evidence>
<evidence type="ECO:0000313" key="2">
    <source>
        <dbReference type="EMBL" id="MBC3806223.1"/>
    </source>
</evidence>
<evidence type="ECO:0000313" key="3">
    <source>
        <dbReference type="Proteomes" id="UP000648257"/>
    </source>
</evidence>
<proteinExistence type="predicted"/>
<feature type="chain" id="PRO_5046933990" description="Lipocalin-like domain-containing protein" evidence="1">
    <location>
        <begin position="27"/>
        <end position="150"/>
    </location>
</feature>
<dbReference type="Proteomes" id="UP000648257">
    <property type="component" value="Unassembled WGS sequence"/>
</dbReference>
<comment type="caution">
    <text evidence="2">The sequence shown here is derived from an EMBL/GenBank/DDBJ whole genome shotgun (WGS) entry which is preliminary data.</text>
</comment>
<evidence type="ECO:0000256" key="1">
    <source>
        <dbReference type="SAM" id="SignalP"/>
    </source>
</evidence>
<dbReference type="RefSeq" id="WP_186921128.1">
    <property type="nucleotide sequence ID" value="NZ_JACOFW010000002.1"/>
</dbReference>
<keyword evidence="3" id="KW-1185">Reference proteome</keyword>
<protein>
    <recommendedName>
        <fullName evidence="4">Lipocalin-like domain-containing protein</fullName>
    </recommendedName>
</protein>
<gene>
    <name evidence="2" type="ORF">H8K52_02540</name>
</gene>
<reference evidence="2 3" key="1">
    <citation type="submission" date="2020-08" db="EMBL/GenBank/DDBJ databases">
        <title>Novel species isolated from subtropical streams in China.</title>
        <authorList>
            <person name="Lu H."/>
        </authorList>
    </citation>
    <scope>NUCLEOTIDE SEQUENCE [LARGE SCALE GENOMIC DNA]</scope>
    <source>
        <strain evidence="2 3">KACC 16656</strain>
    </source>
</reference>